<accession>A0AAV0KER6</accession>
<dbReference type="InterPro" id="IPR005177">
    <property type="entry name" value="Kinase-pyrophosphorylase"/>
</dbReference>
<evidence type="ECO:0000313" key="5">
    <source>
        <dbReference type="EMBL" id="CAI0420563.1"/>
    </source>
</evidence>
<protein>
    <submittedName>
        <fullName evidence="5">Uncharacterized protein</fullName>
    </submittedName>
</protein>
<dbReference type="AlphaFoldDB" id="A0AAV0KER6"/>
<dbReference type="EMBL" id="CAMGYJ010000005">
    <property type="protein sequence ID" value="CAI0420563.1"/>
    <property type="molecule type" value="Genomic_DNA"/>
</dbReference>
<keyword evidence="2" id="KW-0808">Transferase</keyword>
<dbReference type="EMBL" id="CAMGYJ010000009">
    <property type="protein sequence ID" value="CAI0472971.1"/>
    <property type="molecule type" value="Genomic_DNA"/>
</dbReference>
<reference evidence="5" key="1">
    <citation type="submission" date="2022-08" db="EMBL/GenBank/DDBJ databases">
        <authorList>
            <person name="Gutierrez-Valencia J."/>
        </authorList>
    </citation>
    <scope>NUCLEOTIDE SEQUENCE</scope>
</reference>
<gene>
    <name evidence="5" type="ORF">LITE_LOCUS18416</name>
    <name evidence="6" type="ORF">LITE_LOCUS39458</name>
</gene>
<dbReference type="GO" id="GO:0005524">
    <property type="term" value="F:ATP binding"/>
    <property type="evidence" value="ECO:0007669"/>
    <property type="project" value="InterPro"/>
</dbReference>
<keyword evidence="3" id="KW-0547">Nucleotide-binding</keyword>
<evidence type="ECO:0000256" key="4">
    <source>
        <dbReference type="ARBA" id="ARBA00022777"/>
    </source>
</evidence>
<dbReference type="PANTHER" id="PTHR31756">
    <property type="entry name" value="PYRUVATE, PHOSPHATE DIKINASE REGULATORY PROTEIN 1, CHLOROPLASTIC"/>
    <property type="match status" value="1"/>
</dbReference>
<keyword evidence="4" id="KW-0418">Kinase</keyword>
<comment type="caution">
    <text evidence="5">The sequence shown here is derived from an EMBL/GenBank/DDBJ whole genome shotgun (WGS) entry which is preliminary data.</text>
</comment>
<evidence type="ECO:0000256" key="3">
    <source>
        <dbReference type="ARBA" id="ARBA00022741"/>
    </source>
</evidence>
<keyword evidence="1" id="KW-0723">Serine/threonine-protein kinase</keyword>
<dbReference type="Proteomes" id="UP001154282">
    <property type="component" value="Unassembled WGS sequence"/>
</dbReference>
<evidence type="ECO:0000256" key="1">
    <source>
        <dbReference type="ARBA" id="ARBA00022527"/>
    </source>
</evidence>
<keyword evidence="7" id="KW-1185">Reference proteome</keyword>
<proteinExistence type="predicted"/>
<evidence type="ECO:0000313" key="6">
    <source>
        <dbReference type="EMBL" id="CAI0472971.1"/>
    </source>
</evidence>
<organism evidence="5 7">
    <name type="scientific">Linum tenue</name>
    <dbReference type="NCBI Taxonomy" id="586396"/>
    <lineage>
        <taxon>Eukaryota</taxon>
        <taxon>Viridiplantae</taxon>
        <taxon>Streptophyta</taxon>
        <taxon>Embryophyta</taxon>
        <taxon>Tracheophyta</taxon>
        <taxon>Spermatophyta</taxon>
        <taxon>Magnoliopsida</taxon>
        <taxon>eudicotyledons</taxon>
        <taxon>Gunneridae</taxon>
        <taxon>Pentapetalae</taxon>
        <taxon>rosids</taxon>
        <taxon>fabids</taxon>
        <taxon>Malpighiales</taxon>
        <taxon>Linaceae</taxon>
        <taxon>Linum</taxon>
    </lineage>
</organism>
<dbReference type="PANTHER" id="PTHR31756:SF3">
    <property type="entry name" value="PYRUVATE, PHOSPHATE DIKINASE REGULATORY PROTEIN 1, CHLOROPLASTIC"/>
    <property type="match status" value="1"/>
</dbReference>
<dbReference type="GO" id="GO:0004674">
    <property type="term" value="F:protein serine/threonine kinase activity"/>
    <property type="evidence" value="ECO:0007669"/>
    <property type="project" value="UniProtKB-KW"/>
</dbReference>
<name>A0AAV0KER6_9ROSI</name>
<sequence length="85" mass="10083">MDHVREELEYAGRVFAQNPAWPVKRAIEETAAVVLRLYHDRKNKCLMPRISKQIVGSEFGHFLVHTMFTFQSEIQHYKFLQYQTA</sequence>
<evidence type="ECO:0000313" key="7">
    <source>
        <dbReference type="Proteomes" id="UP001154282"/>
    </source>
</evidence>
<evidence type="ECO:0000256" key="2">
    <source>
        <dbReference type="ARBA" id="ARBA00022679"/>
    </source>
</evidence>